<proteinExistence type="predicted"/>
<feature type="non-terminal residue" evidence="1">
    <location>
        <position position="1"/>
    </location>
</feature>
<organism evidence="1">
    <name type="scientific">Lepeophtheirus salmonis</name>
    <name type="common">Salmon louse</name>
    <name type="synonym">Caligus salmonis</name>
    <dbReference type="NCBI Taxonomy" id="72036"/>
    <lineage>
        <taxon>Eukaryota</taxon>
        <taxon>Metazoa</taxon>
        <taxon>Ecdysozoa</taxon>
        <taxon>Arthropoda</taxon>
        <taxon>Crustacea</taxon>
        <taxon>Multicrustacea</taxon>
        <taxon>Hexanauplia</taxon>
        <taxon>Copepoda</taxon>
        <taxon>Siphonostomatoida</taxon>
        <taxon>Caligidae</taxon>
        <taxon>Lepeophtheirus</taxon>
    </lineage>
</organism>
<name>A0A0K2TP62_LEPSM</name>
<evidence type="ECO:0000313" key="1">
    <source>
        <dbReference type="EMBL" id="CDW27417.1"/>
    </source>
</evidence>
<dbReference type="AlphaFoldDB" id="A0A0K2TP62"/>
<accession>A0A0K2TP62</accession>
<sequence length="49" mass="6131">RRDIVPLTENIFAQGHFVKKQFTERIIWHFFFFSFNDIQGYGFKKTRRY</sequence>
<reference evidence="1" key="1">
    <citation type="submission" date="2014-05" db="EMBL/GenBank/DDBJ databases">
        <authorList>
            <person name="Chronopoulou M."/>
        </authorList>
    </citation>
    <scope>NUCLEOTIDE SEQUENCE</scope>
    <source>
        <tissue evidence="1">Whole organism</tissue>
    </source>
</reference>
<dbReference type="EMBL" id="HACA01010056">
    <property type="protein sequence ID" value="CDW27417.1"/>
    <property type="molecule type" value="Transcribed_RNA"/>
</dbReference>
<protein>
    <submittedName>
        <fullName evidence="1">Uncharacterized protein</fullName>
    </submittedName>
</protein>